<dbReference type="GO" id="GO:0008270">
    <property type="term" value="F:zinc ion binding"/>
    <property type="evidence" value="ECO:0007669"/>
    <property type="project" value="InterPro"/>
</dbReference>
<dbReference type="GO" id="GO:0006508">
    <property type="term" value="P:proteolysis"/>
    <property type="evidence" value="ECO:0007669"/>
    <property type="project" value="UniProtKB-KW"/>
</dbReference>
<feature type="binding site" evidence="10">
    <location>
        <begin position="302"/>
        <end position="307"/>
    </location>
    <ligand>
        <name>a peptide</name>
        <dbReference type="ChEBI" id="CHEBI:60466"/>
    </ligand>
</feature>
<dbReference type="GO" id="GO:0008237">
    <property type="term" value="F:metallopeptidase activity"/>
    <property type="evidence" value="ECO:0007669"/>
    <property type="project" value="UniProtKB-KW"/>
</dbReference>
<dbReference type="InterPro" id="IPR014782">
    <property type="entry name" value="Peptidase_M1_dom"/>
</dbReference>
<comment type="similarity">
    <text evidence="2">Belongs to the peptidase M1 family.</text>
</comment>
<evidence type="ECO:0000256" key="1">
    <source>
        <dbReference type="ARBA" id="ARBA00004496"/>
    </source>
</evidence>
<evidence type="ECO:0000256" key="6">
    <source>
        <dbReference type="ARBA" id="ARBA00022801"/>
    </source>
</evidence>
<keyword evidence="3" id="KW-0963">Cytoplasm</keyword>
<dbReference type="FunFam" id="1.10.390.10:FF:000003">
    <property type="entry name" value="Leukotriene A(4) hydrolase"/>
    <property type="match status" value="1"/>
</dbReference>
<accession>A0A0B7AB29</accession>
<dbReference type="GO" id="GO:0005829">
    <property type="term" value="C:cytosol"/>
    <property type="evidence" value="ECO:0007669"/>
    <property type="project" value="TreeGrafter"/>
</dbReference>
<reference evidence="13" key="1">
    <citation type="submission" date="2014-12" db="EMBL/GenBank/DDBJ databases">
        <title>Insight into the proteome of Arion vulgaris.</title>
        <authorList>
            <person name="Aradska J."/>
            <person name="Bulat T."/>
            <person name="Smidak R."/>
            <person name="Sarate P."/>
            <person name="Gangsoo J."/>
            <person name="Sialana F."/>
            <person name="Bilban M."/>
            <person name="Lubec G."/>
        </authorList>
    </citation>
    <scope>NUCLEOTIDE SEQUENCE</scope>
    <source>
        <tissue evidence="13">Skin</tissue>
    </source>
</reference>
<feature type="binding site" evidence="11">
    <location>
        <position position="331"/>
    </location>
    <ligand>
        <name>Zn(2+)</name>
        <dbReference type="ChEBI" id="CHEBI:29105"/>
        <note>catalytic</note>
    </ligand>
</feature>
<dbReference type="InterPro" id="IPR038502">
    <property type="entry name" value="M1_LTA-4_hydro/amino_C_sf"/>
</dbReference>
<keyword evidence="8" id="KW-0482">Metalloprotease</keyword>
<dbReference type="InterPro" id="IPR001930">
    <property type="entry name" value="Peptidase_M1"/>
</dbReference>
<evidence type="ECO:0000256" key="8">
    <source>
        <dbReference type="ARBA" id="ARBA00023049"/>
    </source>
</evidence>
<dbReference type="InterPro" id="IPR027268">
    <property type="entry name" value="Peptidase_M4/M1_CTD_sf"/>
</dbReference>
<keyword evidence="7 11" id="KW-0862">Zinc</keyword>
<evidence type="ECO:0000256" key="4">
    <source>
        <dbReference type="ARBA" id="ARBA00022670"/>
    </source>
</evidence>
<feature type="active site" description="Proton acceptor" evidence="9">
    <location>
        <position position="332"/>
    </location>
</feature>
<dbReference type="InterPro" id="IPR045357">
    <property type="entry name" value="Aminopeptidase_N-like_N"/>
</dbReference>
<protein>
    <recommendedName>
        <fullName evidence="12">Peptidase M1 leukotriene A4 hydrolase/aminopeptidase C-terminal domain-containing protein</fullName>
    </recommendedName>
</protein>
<dbReference type="InterPro" id="IPR016024">
    <property type="entry name" value="ARM-type_fold"/>
</dbReference>
<name>A0A0B7AB29_9EUPU</name>
<keyword evidence="6" id="KW-0378">Hydrolase</keyword>
<dbReference type="Gene3D" id="2.60.40.1730">
    <property type="entry name" value="tricorn interacting facor f3 domain"/>
    <property type="match status" value="1"/>
</dbReference>
<dbReference type="Pfam" id="PF09127">
    <property type="entry name" value="Leuk-A4-hydro_C"/>
    <property type="match status" value="1"/>
</dbReference>
<dbReference type="Pfam" id="PF17900">
    <property type="entry name" value="Peptidase_M1_N"/>
    <property type="match status" value="1"/>
</dbReference>
<gene>
    <name evidence="13" type="primary">ORF103604</name>
</gene>
<dbReference type="InterPro" id="IPR049980">
    <property type="entry name" value="LTA4H_cat"/>
</dbReference>
<feature type="active site" description="Proton donor" evidence="9">
    <location>
        <position position="421"/>
    </location>
</feature>
<dbReference type="EMBL" id="HACG01030371">
    <property type="protein sequence ID" value="CEK77236.1"/>
    <property type="molecule type" value="Transcribed_RNA"/>
</dbReference>
<evidence type="ECO:0000256" key="5">
    <source>
        <dbReference type="ARBA" id="ARBA00022723"/>
    </source>
</evidence>
<dbReference type="Gene3D" id="1.10.390.10">
    <property type="entry name" value="Neutral Protease Domain 2"/>
    <property type="match status" value="1"/>
</dbReference>
<proteinExistence type="inferred from homology"/>
<keyword evidence="5 11" id="KW-0479">Metal-binding</keyword>
<dbReference type="SUPFAM" id="SSF48371">
    <property type="entry name" value="ARM repeat"/>
    <property type="match status" value="1"/>
</dbReference>
<dbReference type="SUPFAM" id="SSF55486">
    <property type="entry name" value="Metalloproteases ('zincins'), catalytic domain"/>
    <property type="match status" value="1"/>
</dbReference>
<dbReference type="Gene3D" id="3.30.2010.30">
    <property type="match status" value="1"/>
</dbReference>
<comment type="subcellular location">
    <subcellularLocation>
        <location evidence="1">Cytoplasm</location>
    </subcellularLocation>
</comment>
<dbReference type="SMART" id="SM01263">
    <property type="entry name" value="Leuk-A4-hydro_C"/>
    <property type="match status" value="1"/>
</dbReference>
<feature type="binding site" evidence="11">
    <location>
        <position position="335"/>
    </location>
    <ligand>
        <name>Zn(2+)</name>
        <dbReference type="ChEBI" id="CHEBI:29105"/>
        <note>catalytic</note>
    </ligand>
</feature>
<dbReference type="PRINTS" id="PR00756">
    <property type="entry name" value="ALADIPTASE"/>
</dbReference>
<evidence type="ECO:0000256" key="3">
    <source>
        <dbReference type="ARBA" id="ARBA00022490"/>
    </source>
</evidence>
<evidence type="ECO:0000313" key="13">
    <source>
        <dbReference type="EMBL" id="CEK77236.1"/>
    </source>
</evidence>
<feature type="binding site" evidence="11">
    <location>
        <position position="354"/>
    </location>
    <ligand>
        <name>Zn(2+)</name>
        <dbReference type="ChEBI" id="CHEBI:29105"/>
        <note>catalytic</note>
    </ligand>
</feature>
<comment type="cofactor">
    <cofactor evidence="11">
        <name>Zn(2+)</name>
        <dbReference type="ChEBI" id="CHEBI:29105"/>
    </cofactor>
    <text evidence="11">Binds 1 zinc ion per subunit.</text>
</comment>
<dbReference type="InterPro" id="IPR015211">
    <property type="entry name" value="Peptidase_M1_C"/>
</dbReference>
<dbReference type="CDD" id="cd09599">
    <property type="entry name" value="M1_LTA4H"/>
    <property type="match status" value="1"/>
</dbReference>
<dbReference type="GO" id="GO:0004177">
    <property type="term" value="F:aminopeptidase activity"/>
    <property type="evidence" value="ECO:0007669"/>
    <property type="project" value="TreeGrafter"/>
</dbReference>
<evidence type="ECO:0000256" key="7">
    <source>
        <dbReference type="ARBA" id="ARBA00022833"/>
    </source>
</evidence>
<feature type="binding site" evidence="10">
    <location>
        <begin position="170"/>
        <end position="172"/>
    </location>
    <ligand>
        <name>a peptide</name>
        <dbReference type="ChEBI" id="CHEBI:60466"/>
    </ligand>
</feature>
<dbReference type="GO" id="GO:0043171">
    <property type="term" value="P:peptide catabolic process"/>
    <property type="evidence" value="ECO:0007669"/>
    <property type="project" value="TreeGrafter"/>
</dbReference>
<dbReference type="AlphaFoldDB" id="A0A0B7AB29"/>
<evidence type="ECO:0000256" key="11">
    <source>
        <dbReference type="PIRSR" id="PIRSR634015-3"/>
    </source>
</evidence>
<dbReference type="InterPro" id="IPR042097">
    <property type="entry name" value="Aminopeptidase_N-like_N_sf"/>
</dbReference>
<dbReference type="FunFam" id="2.60.40.1730:FF:000004">
    <property type="entry name" value="Leukotriene A(4) hydrolase"/>
    <property type="match status" value="1"/>
</dbReference>
<dbReference type="FunFam" id="3.30.2010.30:FF:000001">
    <property type="entry name" value="Leukotriene A(4) hydrolase"/>
    <property type="match status" value="1"/>
</dbReference>
<dbReference type="MEROPS" id="M01.004"/>
<feature type="binding site" evidence="10">
    <location>
        <begin position="604"/>
        <end position="606"/>
    </location>
    <ligand>
        <name>a peptide</name>
        <dbReference type="ChEBI" id="CHEBI:60466"/>
    </ligand>
</feature>
<dbReference type="InterPro" id="IPR034015">
    <property type="entry name" value="M1_LTA4H"/>
</dbReference>
<dbReference type="PANTHER" id="PTHR45726:SF3">
    <property type="entry name" value="LEUKOTRIENE A-4 HYDROLASE"/>
    <property type="match status" value="1"/>
</dbReference>
<organism evidence="13">
    <name type="scientific">Arion vulgaris</name>
    <dbReference type="NCBI Taxonomy" id="1028688"/>
    <lineage>
        <taxon>Eukaryota</taxon>
        <taxon>Metazoa</taxon>
        <taxon>Spiralia</taxon>
        <taxon>Lophotrochozoa</taxon>
        <taxon>Mollusca</taxon>
        <taxon>Gastropoda</taxon>
        <taxon>Heterobranchia</taxon>
        <taxon>Euthyneura</taxon>
        <taxon>Panpulmonata</taxon>
        <taxon>Eupulmonata</taxon>
        <taxon>Stylommatophora</taxon>
        <taxon>Helicina</taxon>
        <taxon>Arionoidea</taxon>
        <taxon>Arionidae</taxon>
        <taxon>Arion</taxon>
    </lineage>
</organism>
<evidence type="ECO:0000259" key="12">
    <source>
        <dbReference type="SMART" id="SM01263"/>
    </source>
</evidence>
<dbReference type="SUPFAM" id="SSF63737">
    <property type="entry name" value="Leukotriene A4 hydrolase N-terminal domain"/>
    <property type="match status" value="1"/>
</dbReference>
<evidence type="ECO:0000256" key="9">
    <source>
        <dbReference type="PIRSR" id="PIRSR634015-1"/>
    </source>
</evidence>
<dbReference type="PANTHER" id="PTHR45726">
    <property type="entry name" value="LEUKOTRIENE A-4 HYDROLASE"/>
    <property type="match status" value="1"/>
</dbReference>
<dbReference type="GO" id="GO:0004301">
    <property type="term" value="F:epoxide hydrolase activity"/>
    <property type="evidence" value="ECO:0007669"/>
    <property type="project" value="TreeGrafter"/>
</dbReference>
<feature type="non-terminal residue" evidence="13">
    <location>
        <position position="1"/>
    </location>
</feature>
<evidence type="ECO:0000256" key="2">
    <source>
        <dbReference type="ARBA" id="ARBA00010136"/>
    </source>
</evidence>
<feature type="domain" description="Peptidase M1 leukotriene A4 hydrolase/aminopeptidase C-terminal" evidence="12">
    <location>
        <begin position="503"/>
        <end position="648"/>
    </location>
</feature>
<dbReference type="Gene3D" id="1.25.40.320">
    <property type="entry name" value="Peptidase M1, leukotriene A4 hydrolase/aminopeptidase C-terminal domain"/>
    <property type="match status" value="1"/>
</dbReference>
<sequence length="652" mass="74131">TIVWILLDNSIFQIFHVIIYKCFLSLFYNHHIKMAAMSATDPSSYSEIEKCEIRSLEWDVTIDFSTQTIGGFAHLTVENKVETLETLVLDIRDLTVETVTLRPTGQECQFAITNPLNVSFGSKLTINLGQIVEKSFTVSIKYVTSSKASALQWLRPEQTAGKRQPYLFSQCQAIHARSLLPCQDTPAVKFPYTARIQAPKEVTVLMSAVREGTEPAEHDSSQLVTKFSMAVPIPSYLIAIAAGDLESREIGPRSKVWSEKEVVDAAAFEFAETETMLQTAESVLGPYVWGIYDLLVMPPSFPYGGMENPCLTFVTPTLLAGDRSLADVIAHEISHSWTGNLVTNKSPEHFWLNEGHTMFCERIILSRMHGESHRQIHAYEGWKDLHAAVEALTQAGNEPYTKLVPDLKGVDPDDAFSAVPYEKGFALLYQLQNLLGGPTVFEAFLRAYIENFKYKSITTEDWKKFLFAYFSSEEDQAKLNSFDWKTWFHGLGMPPYQPNYDLSMAEPSRILARRWIQQPDNDLTVFSPDDINNIPSILIREFLSQIFLTEPSLSLAKVKHLEQVYGFNRVGNSEIRFKWLRLCAKVKWENSVTHALKFVNEQGRMKFVRPIYRDLYDWEYARPLAIANFNAHRSEMHNTAAALVAKDLKLED</sequence>
<dbReference type="Pfam" id="PF01433">
    <property type="entry name" value="Peptidase_M1"/>
    <property type="match status" value="1"/>
</dbReference>
<keyword evidence="4" id="KW-0645">Protease</keyword>
<evidence type="ECO:0000256" key="10">
    <source>
        <dbReference type="PIRSR" id="PIRSR634015-2"/>
    </source>
</evidence>